<accession>A0AA88DXX0</accession>
<name>A0AA88DXX0_FICCA</name>
<proteinExistence type="predicted"/>
<protein>
    <submittedName>
        <fullName evidence="2">Uncharacterized protein</fullName>
    </submittedName>
</protein>
<sequence>MGALAAPTGARRPPQARQLGEVVGGGGKVGSLTGFYDRGGGGWAKDVGTYLEKSREGEEK</sequence>
<evidence type="ECO:0000256" key="1">
    <source>
        <dbReference type="SAM" id="MobiDB-lite"/>
    </source>
</evidence>
<keyword evidence="3" id="KW-1185">Reference proteome</keyword>
<evidence type="ECO:0000313" key="2">
    <source>
        <dbReference type="EMBL" id="GMN63040.1"/>
    </source>
</evidence>
<evidence type="ECO:0000313" key="3">
    <source>
        <dbReference type="Proteomes" id="UP001187192"/>
    </source>
</evidence>
<organism evidence="2 3">
    <name type="scientific">Ficus carica</name>
    <name type="common">Common fig</name>
    <dbReference type="NCBI Taxonomy" id="3494"/>
    <lineage>
        <taxon>Eukaryota</taxon>
        <taxon>Viridiplantae</taxon>
        <taxon>Streptophyta</taxon>
        <taxon>Embryophyta</taxon>
        <taxon>Tracheophyta</taxon>
        <taxon>Spermatophyta</taxon>
        <taxon>Magnoliopsida</taxon>
        <taxon>eudicotyledons</taxon>
        <taxon>Gunneridae</taxon>
        <taxon>Pentapetalae</taxon>
        <taxon>rosids</taxon>
        <taxon>fabids</taxon>
        <taxon>Rosales</taxon>
        <taxon>Moraceae</taxon>
        <taxon>Ficeae</taxon>
        <taxon>Ficus</taxon>
    </lineage>
</organism>
<feature type="region of interest" description="Disordered" evidence="1">
    <location>
        <begin position="1"/>
        <end position="24"/>
    </location>
</feature>
<reference evidence="2" key="1">
    <citation type="submission" date="2023-07" db="EMBL/GenBank/DDBJ databases">
        <title>draft genome sequence of fig (Ficus carica).</title>
        <authorList>
            <person name="Takahashi T."/>
            <person name="Nishimura K."/>
        </authorList>
    </citation>
    <scope>NUCLEOTIDE SEQUENCE</scope>
</reference>
<dbReference type="EMBL" id="BTGU01000140">
    <property type="protein sequence ID" value="GMN63040.1"/>
    <property type="molecule type" value="Genomic_DNA"/>
</dbReference>
<gene>
    <name evidence="2" type="ORF">TIFTF001_032124</name>
</gene>
<comment type="caution">
    <text evidence="2">The sequence shown here is derived from an EMBL/GenBank/DDBJ whole genome shotgun (WGS) entry which is preliminary data.</text>
</comment>
<dbReference type="AlphaFoldDB" id="A0AA88DXX0"/>
<dbReference type="Proteomes" id="UP001187192">
    <property type="component" value="Unassembled WGS sequence"/>
</dbReference>